<comment type="catalytic activity">
    <reaction evidence="11">
        <text>1D-myo-inositol 3,4,6-trisphosphate + ATP = 1D-myo-inositol 1,3,4,6-tetrakisphosphate + ADP + H(+)</text>
        <dbReference type="Rhea" id="RHEA:70287"/>
        <dbReference type="ChEBI" id="CHEBI:15378"/>
        <dbReference type="ChEBI" id="CHEBI:30616"/>
        <dbReference type="ChEBI" id="CHEBI:57660"/>
        <dbReference type="ChEBI" id="CHEBI:189099"/>
        <dbReference type="ChEBI" id="CHEBI:456216"/>
    </reaction>
    <physiologicalReaction direction="left-to-right" evidence="11">
        <dbReference type="Rhea" id="RHEA:70288"/>
    </physiologicalReaction>
    <physiologicalReaction direction="right-to-left" evidence="11">
        <dbReference type="Rhea" id="RHEA:70289"/>
    </physiologicalReaction>
</comment>
<evidence type="ECO:0000256" key="6">
    <source>
        <dbReference type="ARBA" id="ARBA00022777"/>
    </source>
</evidence>
<dbReference type="AlphaFoldDB" id="J3JU34"/>
<dbReference type="Gene3D" id="3.30.1490.220">
    <property type="match status" value="1"/>
</dbReference>
<comment type="catalytic activity">
    <reaction evidence="12">
        <text>1D-myo-inositol 3,4,5,6-tetrakisphosphate + ATP = 1D-myo-inositol 1,3,4,5,6-pentakisphosphate + ADP + H(+)</text>
        <dbReference type="Rhea" id="RHEA:12452"/>
        <dbReference type="ChEBI" id="CHEBI:15378"/>
        <dbReference type="ChEBI" id="CHEBI:30616"/>
        <dbReference type="ChEBI" id="CHEBI:57539"/>
        <dbReference type="ChEBI" id="CHEBI:57733"/>
        <dbReference type="ChEBI" id="CHEBI:456216"/>
        <dbReference type="EC" id="2.7.1.134"/>
    </reaction>
    <physiologicalReaction direction="left-to-right" evidence="12">
        <dbReference type="Rhea" id="RHEA:12453"/>
    </physiologicalReaction>
    <physiologicalReaction direction="right-to-left" evidence="12">
        <dbReference type="Rhea" id="RHEA:12454"/>
    </physiologicalReaction>
</comment>
<dbReference type="GO" id="GO:0032957">
    <property type="term" value="P:inositol trisphosphate metabolic process"/>
    <property type="evidence" value="ECO:0007669"/>
    <property type="project" value="InterPro"/>
</dbReference>
<dbReference type="InterPro" id="IPR041429">
    <property type="entry name" value="ITPK1_N"/>
</dbReference>
<dbReference type="InterPro" id="IPR011761">
    <property type="entry name" value="ATP-grasp"/>
</dbReference>
<evidence type="ECO:0000259" key="19">
    <source>
        <dbReference type="PROSITE" id="PS50975"/>
    </source>
</evidence>
<evidence type="ECO:0000256" key="12">
    <source>
        <dbReference type="ARBA" id="ARBA00033645"/>
    </source>
</evidence>
<keyword evidence="6 16" id="KW-0418">Kinase</keyword>
<reference evidence="20" key="1">
    <citation type="journal article" date="2012" name="Insect Biochem. Mol. Biol.">
        <title>Transcriptome and full-length cDNA resources for the mountain pine beetle, Dendroctonus ponderosae Hopkins, a major insect pest of pine forests.</title>
        <authorList>
            <person name="Keeling C.I."/>
            <person name="Henderson H."/>
            <person name="Li M."/>
            <person name="Yuen M."/>
            <person name="Clark E.L."/>
            <person name="Fraser J.D."/>
            <person name="Huber D.P."/>
            <person name="Liao N.Y."/>
            <person name="Roderick Docking T."/>
            <person name="Birol I."/>
            <person name="Chan S.K."/>
            <person name="Taylor G.A."/>
            <person name="Palmquist D."/>
            <person name="Jones S.J."/>
            <person name="Bohlmann J."/>
        </authorList>
    </citation>
    <scope>NUCLEOTIDE SEQUENCE</scope>
    <source>
        <tissue evidence="20">Whole emerged adults</tissue>
    </source>
</reference>
<feature type="binding site" evidence="18">
    <location>
        <position position="279"/>
    </location>
    <ligand>
        <name>Mg(2+)</name>
        <dbReference type="ChEBI" id="CHEBI:18420"/>
        <label>1</label>
    </ligand>
</feature>
<comment type="cofactor">
    <cofactor evidence="16 18">
        <name>Mg(2+)</name>
        <dbReference type="ChEBI" id="CHEBI:18420"/>
    </cofactor>
    <text evidence="16 18">Binds 2 magnesium ions per subunit.</text>
</comment>
<dbReference type="EC" id="2.7.1.134" evidence="16"/>
<evidence type="ECO:0000313" key="20">
    <source>
        <dbReference type="EMBL" id="AEE61708.1"/>
    </source>
</evidence>
<name>J3JU34_DENPD</name>
<feature type="binding site" evidence="17">
    <location>
        <position position="196"/>
    </location>
    <ligand>
        <name>1D-myo-inositol 1,3,4-trisphosphate</name>
        <dbReference type="ChEBI" id="CHEBI:58414"/>
    </ligand>
</feature>
<dbReference type="HOGENOM" id="CLU_041857_1_0_1"/>
<comment type="similarity">
    <text evidence="1 16">Belongs to the ITPK1 family.</text>
</comment>
<dbReference type="Pfam" id="PF05770">
    <property type="entry name" value="Ins134_P3_kin"/>
    <property type="match status" value="1"/>
</dbReference>
<feature type="binding site" evidence="18">
    <location>
        <position position="293"/>
    </location>
    <ligand>
        <name>Mg(2+)</name>
        <dbReference type="ChEBI" id="CHEBI:18420"/>
        <label>2</label>
    </ligand>
</feature>
<keyword evidence="9" id="KW-0413">Isomerase</keyword>
<feature type="binding site" evidence="18">
    <location>
        <position position="295"/>
    </location>
    <ligand>
        <name>Mg(2+)</name>
        <dbReference type="ChEBI" id="CHEBI:18420"/>
        <label>2</label>
    </ligand>
</feature>
<organism evidence="20">
    <name type="scientific">Dendroctonus ponderosae</name>
    <name type="common">Mountain pine beetle</name>
    <dbReference type="NCBI Taxonomy" id="77166"/>
    <lineage>
        <taxon>Eukaryota</taxon>
        <taxon>Metazoa</taxon>
        <taxon>Ecdysozoa</taxon>
        <taxon>Arthropoda</taxon>
        <taxon>Hexapoda</taxon>
        <taxon>Insecta</taxon>
        <taxon>Pterygota</taxon>
        <taxon>Neoptera</taxon>
        <taxon>Endopterygota</taxon>
        <taxon>Coleoptera</taxon>
        <taxon>Polyphaga</taxon>
        <taxon>Cucujiformia</taxon>
        <taxon>Curculionidae</taxon>
        <taxon>Scolytinae</taxon>
        <taxon>Dendroctonus</taxon>
    </lineage>
</organism>
<feature type="binding site" evidence="18">
    <location>
        <position position="293"/>
    </location>
    <ligand>
        <name>Mg(2+)</name>
        <dbReference type="ChEBI" id="CHEBI:18420"/>
        <label>1</label>
    </ligand>
</feature>
<dbReference type="EMBL" id="BT126746">
    <property type="protein sequence ID" value="AEE61708.1"/>
    <property type="molecule type" value="mRNA"/>
</dbReference>
<feature type="binding site" evidence="17">
    <location>
        <position position="211"/>
    </location>
    <ligand>
        <name>ATP</name>
        <dbReference type="ChEBI" id="CHEBI:30616"/>
    </ligand>
</feature>
<dbReference type="InterPro" id="IPR040464">
    <property type="entry name" value="InsP(3)kin_ATP-grasp"/>
</dbReference>
<proteinExistence type="evidence at transcript level"/>
<dbReference type="Gene3D" id="3.40.50.11370">
    <property type="match status" value="1"/>
</dbReference>
<evidence type="ECO:0000256" key="10">
    <source>
        <dbReference type="ARBA" id="ARBA00033609"/>
    </source>
</evidence>
<comment type="catalytic activity">
    <reaction evidence="13">
        <text>1D-myo-inositol 1,3,4-trisphosphate + ATP = 1D-myo-inositol 1,3,4,6-tetrakisphosphate + ADP + H(+)</text>
        <dbReference type="Rhea" id="RHEA:20940"/>
        <dbReference type="ChEBI" id="CHEBI:15378"/>
        <dbReference type="ChEBI" id="CHEBI:30616"/>
        <dbReference type="ChEBI" id="CHEBI:57660"/>
        <dbReference type="ChEBI" id="CHEBI:58414"/>
        <dbReference type="ChEBI" id="CHEBI:456216"/>
        <dbReference type="EC" id="2.7.1.159"/>
    </reaction>
    <physiologicalReaction direction="left-to-right" evidence="13">
        <dbReference type="Rhea" id="RHEA:20941"/>
    </physiologicalReaction>
    <physiologicalReaction direction="right-to-left" evidence="13">
        <dbReference type="Rhea" id="RHEA:20942"/>
    </physiologicalReaction>
</comment>
<dbReference type="OrthoDB" id="25308at2759"/>
<evidence type="ECO:0000256" key="9">
    <source>
        <dbReference type="ARBA" id="ARBA00023235"/>
    </source>
</evidence>
<evidence type="ECO:0000256" key="4">
    <source>
        <dbReference type="ARBA" id="ARBA00022723"/>
    </source>
</evidence>
<dbReference type="PANTHER" id="PTHR14217">
    <property type="entry name" value="INOSITOL-TETRAKISPHOSPHATE 1-KINASE"/>
    <property type="match status" value="1"/>
</dbReference>
<feature type="binding site" evidence="17">
    <location>
        <begin position="185"/>
        <end position="196"/>
    </location>
    <ligand>
        <name>ATP</name>
        <dbReference type="ChEBI" id="CHEBI:30616"/>
    </ligand>
</feature>
<evidence type="ECO:0000256" key="14">
    <source>
        <dbReference type="ARBA" id="ARBA00047728"/>
    </source>
</evidence>
<dbReference type="GO" id="GO:0052726">
    <property type="term" value="F:inositol-1,3,4-trisphosphate 5-kinase activity"/>
    <property type="evidence" value="ECO:0007669"/>
    <property type="project" value="InterPro"/>
</dbReference>
<comment type="subunit">
    <text evidence="16">Monomer.</text>
</comment>
<evidence type="ECO:0000256" key="15">
    <source>
        <dbReference type="ARBA" id="ARBA00049058"/>
    </source>
</evidence>
<comment type="catalytic activity">
    <reaction evidence="15">
        <text>1D-myo-inositol 1,3,4-trisphosphate + 1D-myo-inositol 1,3,4,5,6-pentakisphosphate = 1D-myo-inositol 3,4,5,6-tetrakisphosphate + 1D-myo-inositol 1,3,4,6-tetrakisphosphate</text>
        <dbReference type="Rhea" id="RHEA:70263"/>
        <dbReference type="ChEBI" id="CHEBI:57539"/>
        <dbReference type="ChEBI" id="CHEBI:57660"/>
        <dbReference type="ChEBI" id="CHEBI:57733"/>
        <dbReference type="ChEBI" id="CHEBI:58414"/>
    </reaction>
    <physiologicalReaction direction="left-to-right" evidence="15">
        <dbReference type="Rhea" id="RHEA:70264"/>
    </physiologicalReaction>
    <physiologicalReaction direction="right-to-left" evidence="15">
        <dbReference type="Rhea" id="RHEA:70265"/>
    </physiologicalReaction>
</comment>
<feature type="domain" description="ATP-grasp" evidence="19">
    <location>
        <begin position="113"/>
        <end position="323"/>
    </location>
</feature>
<dbReference type="Pfam" id="PF17927">
    <property type="entry name" value="Ins134_P3_kin_N"/>
    <property type="match status" value="1"/>
</dbReference>
<dbReference type="KEGG" id="dpa:109544935"/>
<keyword evidence="4 16" id="KW-0479">Metal-binding</keyword>
<dbReference type="PROSITE" id="PS50975">
    <property type="entry name" value="ATP_GRASP"/>
    <property type="match status" value="1"/>
</dbReference>
<evidence type="ECO:0000256" key="11">
    <source>
        <dbReference type="ARBA" id="ARBA00033624"/>
    </source>
</evidence>
<evidence type="ECO:0000256" key="2">
    <source>
        <dbReference type="ARBA" id="ARBA00014968"/>
    </source>
</evidence>
<dbReference type="GO" id="GO:0047325">
    <property type="term" value="F:inositol-3,4,5,6-tetrakisphosphate 1-kinase activity"/>
    <property type="evidence" value="ECO:0007669"/>
    <property type="project" value="UniProtKB-EC"/>
</dbReference>
<feature type="binding site" evidence="17">
    <location>
        <position position="15"/>
    </location>
    <ligand>
        <name>1D-myo-inositol 1,3,4-trisphosphate</name>
        <dbReference type="ChEBI" id="CHEBI:58414"/>
    </ligand>
</feature>
<keyword evidence="3 16" id="KW-0808">Transferase</keyword>
<keyword evidence="8 16" id="KW-0460">Magnesium</keyword>
<feature type="binding site" evidence="17">
    <location>
        <position position="295"/>
    </location>
    <ligand>
        <name>1D-myo-inositol 1,3,4-trisphosphate</name>
        <dbReference type="ChEBI" id="CHEBI:58414"/>
    </ligand>
</feature>
<evidence type="ECO:0000256" key="8">
    <source>
        <dbReference type="ARBA" id="ARBA00022842"/>
    </source>
</evidence>
<keyword evidence="7 16" id="KW-0067">ATP-binding</keyword>
<sequence length="323" mass="36650">MPANKRIAVWMSEKKLQKINWQELVAACSKRGFEVFKLDLNKCLKEQGPFCVLLHKLTDIIALANQGDIRSIKIIQGIENYVVSENPPVTVLDPIAKVKRLLDRYNCYSLIHGTNLHNYGVFTPNFCVLRNEDLDIIKGELIHSLVNYPFICKPILGHGSRQAHEMSIIFNEKYLGDCKTPCVAQSFINHNAILYKIFIVGDRHCYFERPSLKNFQASQRESIHFDSSDVSKADSKSRLSVLDPDDVIKIEERNPDSKIIEVIANTLRKSFGMDLLGIDVVIENTSGRYAIIDVNAYPGYDGFPNFFDALLDCISKKVTADYT</sequence>
<dbReference type="GO" id="GO:0052725">
    <property type="term" value="F:inositol-1,3,4-trisphosphate 6-kinase activity"/>
    <property type="evidence" value="ECO:0007669"/>
    <property type="project" value="InterPro"/>
</dbReference>
<dbReference type="GO" id="GO:0016853">
    <property type="term" value="F:isomerase activity"/>
    <property type="evidence" value="ECO:0007669"/>
    <property type="project" value="UniProtKB-KW"/>
</dbReference>
<feature type="binding site" evidence="17">
    <location>
        <position position="153"/>
    </location>
    <ligand>
        <name>ATP</name>
        <dbReference type="ChEBI" id="CHEBI:30616"/>
    </ligand>
</feature>
<evidence type="ECO:0000256" key="16">
    <source>
        <dbReference type="PIRNR" id="PIRNR038186"/>
    </source>
</evidence>
<feature type="binding site" evidence="17">
    <location>
        <position position="299"/>
    </location>
    <ligand>
        <name>1D-myo-inositol 1,3,4-trisphosphate</name>
        <dbReference type="ChEBI" id="CHEBI:58414"/>
    </ligand>
</feature>
<feature type="binding site" evidence="17">
    <location>
        <position position="164"/>
    </location>
    <ligand>
        <name>1D-myo-inositol 1,3,4-trisphosphate</name>
        <dbReference type="ChEBI" id="CHEBI:58414"/>
    </ligand>
</feature>
<evidence type="ECO:0000256" key="13">
    <source>
        <dbReference type="ARBA" id="ARBA00033674"/>
    </source>
</evidence>
<dbReference type="GO" id="GO:0000287">
    <property type="term" value="F:magnesium ion binding"/>
    <property type="evidence" value="ECO:0007669"/>
    <property type="project" value="InterPro"/>
</dbReference>
<evidence type="ECO:0000256" key="1">
    <source>
        <dbReference type="ARBA" id="ARBA00009601"/>
    </source>
</evidence>
<feature type="binding site" evidence="17">
    <location>
        <position position="56"/>
    </location>
    <ligand>
        <name>1D-myo-inositol 1,3,4-trisphosphate</name>
        <dbReference type="ChEBI" id="CHEBI:58414"/>
    </ligand>
</feature>
<accession>J3JU34</accession>
<dbReference type="GO" id="GO:0005737">
    <property type="term" value="C:cytoplasm"/>
    <property type="evidence" value="ECO:0007669"/>
    <property type="project" value="TreeGrafter"/>
</dbReference>
<feature type="binding site" evidence="17">
    <location>
        <position position="104"/>
    </location>
    <ligand>
        <name>ATP</name>
        <dbReference type="ChEBI" id="CHEBI:30616"/>
    </ligand>
</feature>
<dbReference type="SUPFAM" id="SSF56059">
    <property type="entry name" value="Glutathione synthetase ATP-binding domain-like"/>
    <property type="match status" value="1"/>
</dbReference>
<dbReference type="GO" id="GO:0005524">
    <property type="term" value="F:ATP binding"/>
    <property type="evidence" value="ECO:0007669"/>
    <property type="project" value="UniProtKB-UniRule"/>
</dbReference>
<dbReference type="PIRSF" id="PIRSF038186">
    <property type="entry name" value="ITPK"/>
    <property type="match status" value="1"/>
</dbReference>
<dbReference type="PANTHER" id="PTHR14217:SF1">
    <property type="entry name" value="INOSITOL-TETRAKISPHOSPHATE 1-KINASE"/>
    <property type="match status" value="1"/>
</dbReference>
<dbReference type="Gene3D" id="3.30.470.20">
    <property type="entry name" value="ATP-grasp fold, B domain"/>
    <property type="match status" value="1"/>
</dbReference>
<dbReference type="GeneID" id="109544935"/>
<keyword evidence="5 16" id="KW-0547">Nucleotide-binding</keyword>
<comment type="function">
    <text evidence="16">Kinase that can phosphorylate various inositol polyphosphate such as Ins(3,4,5,6)P4 or Ins(1,3,4)P3.</text>
</comment>
<comment type="catalytic activity">
    <reaction evidence="14">
        <text>1D-myo-inositol 1,3,4-trisphosphate + 1D-myo-inositol 1,3,4,5,6-pentakisphosphate = 1D-myo-inositol 3,4,5,6-tetrakisphosphate + 1D-myo-inositol 1,3,4,5-tetrakisphosphate</text>
        <dbReference type="Rhea" id="RHEA:70271"/>
        <dbReference type="ChEBI" id="CHEBI:57539"/>
        <dbReference type="ChEBI" id="CHEBI:57733"/>
        <dbReference type="ChEBI" id="CHEBI:57895"/>
        <dbReference type="ChEBI" id="CHEBI:58414"/>
    </reaction>
    <physiologicalReaction direction="left-to-right" evidence="14">
        <dbReference type="Rhea" id="RHEA:70272"/>
    </physiologicalReaction>
    <physiologicalReaction direction="right-to-left" evidence="14">
        <dbReference type="Rhea" id="RHEA:70273"/>
    </physiologicalReaction>
</comment>
<evidence type="ECO:0000256" key="17">
    <source>
        <dbReference type="PIRSR" id="PIRSR038186-1"/>
    </source>
</evidence>
<dbReference type="InterPro" id="IPR008656">
    <property type="entry name" value="Inositol_tetrakis-P_1-kinase"/>
</dbReference>
<evidence type="ECO:0000256" key="3">
    <source>
        <dbReference type="ARBA" id="ARBA00022679"/>
    </source>
</evidence>
<evidence type="ECO:0000256" key="18">
    <source>
        <dbReference type="PIRSR" id="PIRSR038186-2"/>
    </source>
</evidence>
<evidence type="ECO:0000256" key="7">
    <source>
        <dbReference type="ARBA" id="ARBA00022840"/>
    </source>
</evidence>
<dbReference type="GO" id="GO:0052835">
    <property type="term" value="F:inositol-3,4,6-trisphosphate 1-kinase activity"/>
    <property type="evidence" value="ECO:0007669"/>
    <property type="project" value="RHEA"/>
</dbReference>
<dbReference type="RefSeq" id="XP_019770921.2">
    <property type="nucleotide sequence ID" value="XM_019915362.2"/>
</dbReference>
<comment type="catalytic activity">
    <reaction evidence="10">
        <text>1D-myo-inositol 1,3,4-trisphosphate + ATP = 1D-myo-inositol 1,3,4,5-tetrakisphosphate + ADP + H(+)</text>
        <dbReference type="Rhea" id="RHEA:13253"/>
        <dbReference type="ChEBI" id="CHEBI:15378"/>
        <dbReference type="ChEBI" id="CHEBI:30616"/>
        <dbReference type="ChEBI" id="CHEBI:57895"/>
        <dbReference type="ChEBI" id="CHEBI:58414"/>
        <dbReference type="ChEBI" id="CHEBI:456216"/>
        <dbReference type="EC" id="2.7.1.159"/>
    </reaction>
    <physiologicalReaction direction="left-to-right" evidence="10">
        <dbReference type="Rhea" id="RHEA:13254"/>
    </physiologicalReaction>
    <physiologicalReaction direction="right-to-left" evidence="10">
        <dbReference type="Rhea" id="RHEA:13255"/>
    </physiologicalReaction>
</comment>
<protein>
    <recommendedName>
        <fullName evidence="2 16">Inositol-tetrakisphosphate 1-kinase</fullName>
        <ecNumber evidence="16">2.7.1.134</ecNumber>
    </recommendedName>
</protein>
<evidence type="ECO:0000256" key="5">
    <source>
        <dbReference type="ARBA" id="ARBA00022741"/>
    </source>
</evidence>